<comment type="caution">
    <text evidence="1">The sequence shown here is derived from an EMBL/GenBank/DDBJ whole genome shotgun (WGS) entry which is preliminary data.</text>
</comment>
<organism evidence="1 2">
    <name type="scientific">Faecalitalea cylindroides</name>
    <dbReference type="NCBI Taxonomy" id="39483"/>
    <lineage>
        <taxon>Bacteria</taxon>
        <taxon>Bacillati</taxon>
        <taxon>Bacillota</taxon>
        <taxon>Erysipelotrichia</taxon>
        <taxon>Erysipelotrichales</taxon>
        <taxon>Erysipelotrichaceae</taxon>
        <taxon>Faecalitalea</taxon>
    </lineage>
</organism>
<protein>
    <submittedName>
        <fullName evidence="1">Uncharacterized protein</fullName>
    </submittedName>
</protein>
<gene>
    <name evidence="1" type="ORF">B5F14_06575</name>
</gene>
<evidence type="ECO:0000313" key="1">
    <source>
        <dbReference type="EMBL" id="OUP60076.1"/>
    </source>
</evidence>
<keyword evidence="2" id="KW-1185">Reference proteome</keyword>
<evidence type="ECO:0000313" key="2">
    <source>
        <dbReference type="Proteomes" id="UP000195447"/>
    </source>
</evidence>
<dbReference type="AlphaFoldDB" id="A0A1Y4LTW4"/>
<proteinExistence type="predicted"/>
<sequence>MTFDDGIVKIYRKVNEAGKGELPKPALSFKSWHYFSYGILGYGRFYEAKKLDEQLEDVINIERNRQIHIGDIVVLEDGTQCSINTIKHLNDEDGIGYTELALGHINEQFDFKD</sequence>
<name>A0A1Y4LTW4_9FIRM</name>
<dbReference type="RefSeq" id="WP_087158743.1">
    <property type="nucleotide sequence ID" value="NZ_NFKM01000011.1"/>
</dbReference>
<accession>A0A1Y4LTW4</accession>
<dbReference type="Proteomes" id="UP000195447">
    <property type="component" value="Unassembled WGS sequence"/>
</dbReference>
<reference evidence="2" key="1">
    <citation type="submission" date="2017-04" db="EMBL/GenBank/DDBJ databases">
        <title>Function of individual gut microbiota members based on whole genome sequencing of pure cultures obtained from chicken caecum.</title>
        <authorList>
            <person name="Medvecky M."/>
            <person name="Cejkova D."/>
            <person name="Polansky O."/>
            <person name="Karasova D."/>
            <person name="Kubasova T."/>
            <person name="Cizek A."/>
            <person name="Rychlik I."/>
        </authorList>
    </citation>
    <scope>NUCLEOTIDE SEQUENCE [LARGE SCALE GENOMIC DNA]</scope>
    <source>
        <strain evidence="2">An178</strain>
    </source>
</reference>
<dbReference type="EMBL" id="NFKM01000011">
    <property type="protein sequence ID" value="OUP60076.1"/>
    <property type="molecule type" value="Genomic_DNA"/>
</dbReference>